<dbReference type="PROSITE" id="PS51891">
    <property type="entry name" value="CENP_V_GFA"/>
    <property type="match status" value="1"/>
</dbReference>
<dbReference type="OrthoDB" id="7159017at2"/>
<evidence type="ECO:0000313" key="6">
    <source>
        <dbReference type="EMBL" id="RVU36852.1"/>
    </source>
</evidence>
<feature type="domain" description="CENP-V/GFA" evidence="5">
    <location>
        <begin position="8"/>
        <end position="122"/>
    </location>
</feature>
<dbReference type="SUPFAM" id="SSF51316">
    <property type="entry name" value="Mss4-like"/>
    <property type="match status" value="1"/>
</dbReference>
<dbReference type="EMBL" id="SADE01000002">
    <property type="protein sequence ID" value="RVU36852.1"/>
    <property type="molecule type" value="Genomic_DNA"/>
</dbReference>
<comment type="similarity">
    <text evidence="1">Belongs to the Gfa family.</text>
</comment>
<gene>
    <name evidence="6" type="ORF">EOI86_16960</name>
</gene>
<evidence type="ECO:0000259" key="5">
    <source>
        <dbReference type="PROSITE" id="PS51891"/>
    </source>
</evidence>
<dbReference type="Proteomes" id="UP000287447">
    <property type="component" value="Unassembled WGS sequence"/>
</dbReference>
<proteinExistence type="inferred from homology"/>
<comment type="caution">
    <text evidence="6">The sequence shown here is derived from an EMBL/GenBank/DDBJ whole genome shotgun (WGS) entry which is preliminary data.</text>
</comment>
<keyword evidence="3" id="KW-0862">Zinc</keyword>
<name>A0A3S2Z9Q3_9PROT</name>
<evidence type="ECO:0000256" key="3">
    <source>
        <dbReference type="ARBA" id="ARBA00022833"/>
    </source>
</evidence>
<keyword evidence="2" id="KW-0479">Metal-binding</keyword>
<evidence type="ECO:0000313" key="7">
    <source>
        <dbReference type="Proteomes" id="UP000287447"/>
    </source>
</evidence>
<protein>
    <submittedName>
        <fullName evidence="6">GFA family protein</fullName>
    </submittedName>
</protein>
<reference evidence="7" key="1">
    <citation type="submission" date="2019-01" db="EMBL/GenBank/DDBJ databases">
        <title>Gri0909 isolated from a small marine red alga.</title>
        <authorList>
            <person name="Kim J."/>
            <person name="Jeong S.E."/>
            <person name="Jeon C.O."/>
        </authorList>
    </citation>
    <scope>NUCLEOTIDE SEQUENCE [LARGE SCALE GENOMIC DNA]</scope>
    <source>
        <strain evidence="7">Gri0909</strain>
    </source>
</reference>
<dbReference type="Gene3D" id="3.90.1590.10">
    <property type="entry name" value="glutathione-dependent formaldehyde- activating enzyme (gfa)"/>
    <property type="match status" value="1"/>
</dbReference>
<organism evidence="6 7">
    <name type="scientific">Hwanghaeella grinnelliae</name>
    <dbReference type="NCBI Taxonomy" id="2500179"/>
    <lineage>
        <taxon>Bacteria</taxon>
        <taxon>Pseudomonadati</taxon>
        <taxon>Pseudomonadota</taxon>
        <taxon>Alphaproteobacteria</taxon>
        <taxon>Rhodospirillales</taxon>
        <taxon>Rhodospirillaceae</taxon>
        <taxon>Hwanghaeella</taxon>
    </lineage>
</organism>
<dbReference type="PANTHER" id="PTHR33337">
    <property type="entry name" value="GFA DOMAIN-CONTAINING PROTEIN"/>
    <property type="match status" value="1"/>
</dbReference>
<dbReference type="GO" id="GO:0016846">
    <property type="term" value="F:carbon-sulfur lyase activity"/>
    <property type="evidence" value="ECO:0007669"/>
    <property type="project" value="InterPro"/>
</dbReference>
<evidence type="ECO:0000256" key="1">
    <source>
        <dbReference type="ARBA" id="ARBA00005495"/>
    </source>
</evidence>
<dbReference type="InterPro" id="IPR006913">
    <property type="entry name" value="CENP-V/GFA"/>
</dbReference>
<dbReference type="InterPro" id="IPR011057">
    <property type="entry name" value="Mss4-like_sf"/>
</dbReference>
<keyword evidence="7" id="KW-1185">Reference proteome</keyword>
<evidence type="ECO:0000256" key="2">
    <source>
        <dbReference type="ARBA" id="ARBA00022723"/>
    </source>
</evidence>
<dbReference type="GO" id="GO:0046872">
    <property type="term" value="F:metal ion binding"/>
    <property type="evidence" value="ECO:0007669"/>
    <property type="project" value="UniProtKB-KW"/>
</dbReference>
<evidence type="ECO:0000256" key="4">
    <source>
        <dbReference type="ARBA" id="ARBA00023239"/>
    </source>
</evidence>
<accession>A0A3S2Z9Q3</accession>
<dbReference type="Pfam" id="PF04828">
    <property type="entry name" value="GFA"/>
    <property type="match status" value="1"/>
</dbReference>
<dbReference type="AlphaFoldDB" id="A0A3S2Z9Q3"/>
<keyword evidence="4" id="KW-0456">Lyase</keyword>
<dbReference type="PANTHER" id="PTHR33337:SF40">
    <property type="entry name" value="CENP-V_GFA DOMAIN-CONTAINING PROTEIN-RELATED"/>
    <property type="match status" value="1"/>
</dbReference>
<dbReference type="RefSeq" id="WP_127766327.1">
    <property type="nucleotide sequence ID" value="NZ_SADE01000002.1"/>
</dbReference>
<sequence length="135" mass="14962">MTESVQTRTGHCLCGACTFELVGPHNWVGHCHCESCRRATASPFTTWIGHEDGGWRFTGEQPASFVSSPGNTRGFCGTCGSPMFFKSGRYPTEMHFYAALLTDSRTVQPTIHFHADEILPWVHLSDGLPFKDHSV</sequence>